<dbReference type="AlphaFoldDB" id="A0A840ACG3"/>
<comment type="caution">
    <text evidence="2">The sequence shown here is derived from an EMBL/GenBank/DDBJ whole genome shotgun (WGS) entry which is preliminary data.</text>
</comment>
<dbReference type="CDD" id="cd01297">
    <property type="entry name" value="D-aminoacylase"/>
    <property type="match status" value="1"/>
</dbReference>
<keyword evidence="3" id="KW-1185">Reference proteome</keyword>
<proteinExistence type="predicted"/>
<evidence type="ECO:0000313" key="2">
    <source>
        <dbReference type="EMBL" id="MBB3898602.1"/>
    </source>
</evidence>
<accession>A0A840ACG3</accession>
<feature type="domain" description="Amidohydrolase 3" evidence="1">
    <location>
        <begin position="48"/>
        <end position="546"/>
    </location>
</feature>
<evidence type="ECO:0000313" key="3">
    <source>
        <dbReference type="Proteomes" id="UP000553193"/>
    </source>
</evidence>
<dbReference type="Pfam" id="PF07969">
    <property type="entry name" value="Amidohydro_3"/>
    <property type="match status" value="1"/>
</dbReference>
<dbReference type="SUPFAM" id="SSF51338">
    <property type="entry name" value="Composite domain of metallo-dependent hydrolases"/>
    <property type="match status" value="1"/>
</dbReference>
<dbReference type="Gene3D" id="3.20.20.140">
    <property type="entry name" value="Metal-dependent hydrolases"/>
    <property type="match status" value="2"/>
</dbReference>
<organism evidence="2 3">
    <name type="scientific">Roseococcus suduntuyensis</name>
    <dbReference type="NCBI Taxonomy" id="455361"/>
    <lineage>
        <taxon>Bacteria</taxon>
        <taxon>Pseudomonadati</taxon>
        <taxon>Pseudomonadota</taxon>
        <taxon>Alphaproteobacteria</taxon>
        <taxon>Acetobacterales</taxon>
        <taxon>Roseomonadaceae</taxon>
        <taxon>Roseococcus</taxon>
    </lineage>
</organism>
<dbReference type="PANTHER" id="PTHR11647">
    <property type="entry name" value="HYDRANTOINASE/DIHYDROPYRIMIDINASE FAMILY MEMBER"/>
    <property type="match status" value="1"/>
</dbReference>
<dbReference type="RefSeq" id="WP_184383707.1">
    <property type="nucleotide sequence ID" value="NZ_JACIDJ010000003.1"/>
</dbReference>
<reference evidence="2 3" key="1">
    <citation type="submission" date="2020-08" db="EMBL/GenBank/DDBJ databases">
        <title>Genomic Encyclopedia of Type Strains, Phase IV (KMG-IV): sequencing the most valuable type-strain genomes for metagenomic binning, comparative biology and taxonomic classification.</title>
        <authorList>
            <person name="Goeker M."/>
        </authorList>
    </citation>
    <scope>NUCLEOTIDE SEQUENCE [LARGE SCALE GENOMIC DNA]</scope>
    <source>
        <strain evidence="2 3">DSM 19979</strain>
    </source>
</reference>
<evidence type="ECO:0000259" key="1">
    <source>
        <dbReference type="Pfam" id="PF07969"/>
    </source>
</evidence>
<dbReference type="InterPro" id="IPR013108">
    <property type="entry name" value="Amidohydro_3"/>
</dbReference>
<dbReference type="InterPro" id="IPR032466">
    <property type="entry name" value="Metal_Hydrolase"/>
</dbReference>
<gene>
    <name evidence="2" type="ORF">GGQ83_002045</name>
</gene>
<sequence>MADPTLIIRGGLVADGTGAPPREADIALIGDRIAAVERRITAPRGTPEIDARGKLVTPGFVDIHTHYDAQATWTSEILSSSLHGVTTALLGNCGVGFAPCRPEARDMLVKLMEGVEDLPEVVLTEGLPWNWESFPEYLNALDSRPYDMDIATQVPHAALRVHVMGRRGFEREPATEADRAEMARLAREGIAAGALGFSTSRAIAHKTLAGEPTPTLGAAEIELAEIARGLGGGWMQLISDFDEPAEEEWERLLRILRLSGRPMTFSLLQRESKPDFWRWILSQVDRANAEGLKVSGQVMGRPVGLMFGWELSQHPFLTRAAYQEVAHLPIDARAAALRDPARRARILAEPTDPALKARLNNYARIYKLTMDYEPPPETSVLEQARAQGRDPEDLCYDWMLEEGGRAILNRPLLNYADGNLDAIREMVTHPHTLMGLGDGGAHVGYICDASAPTHMLTHWARDRARGAKLPVEFVVKRLSADNAAALGLNDRGRLAPGLKADLNVIDYEQLAIERPNMRYDLPAGGKRLVQGARGYVATLVSGQVVHQNGEASGALPGRLIRGAKNGGAKP</sequence>
<dbReference type="Gene3D" id="2.30.40.10">
    <property type="entry name" value="Urease, subunit C, domain 1"/>
    <property type="match status" value="1"/>
</dbReference>
<dbReference type="GO" id="GO:0016812">
    <property type="term" value="F:hydrolase activity, acting on carbon-nitrogen (but not peptide) bonds, in cyclic amides"/>
    <property type="evidence" value="ECO:0007669"/>
    <property type="project" value="TreeGrafter"/>
</dbReference>
<dbReference type="Proteomes" id="UP000553193">
    <property type="component" value="Unassembled WGS sequence"/>
</dbReference>
<dbReference type="SUPFAM" id="SSF51556">
    <property type="entry name" value="Metallo-dependent hydrolases"/>
    <property type="match status" value="1"/>
</dbReference>
<dbReference type="EMBL" id="JACIDJ010000003">
    <property type="protein sequence ID" value="MBB3898602.1"/>
    <property type="molecule type" value="Genomic_DNA"/>
</dbReference>
<dbReference type="InterPro" id="IPR050378">
    <property type="entry name" value="Metallo-dep_Hydrolases_sf"/>
</dbReference>
<dbReference type="InterPro" id="IPR011059">
    <property type="entry name" value="Metal-dep_hydrolase_composite"/>
</dbReference>
<protein>
    <submittedName>
        <fullName evidence="2">N-acyl-D-aspartate/D-glutamate deacylase</fullName>
    </submittedName>
</protein>
<name>A0A840ACG3_9PROT</name>
<dbReference type="GO" id="GO:0005829">
    <property type="term" value="C:cytosol"/>
    <property type="evidence" value="ECO:0007669"/>
    <property type="project" value="TreeGrafter"/>
</dbReference>
<dbReference type="PANTHER" id="PTHR11647:SF1">
    <property type="entry name" value="COLLAPSIN RESPONSE MEDIATOR PROTEIN"/>
    <property type="match status" value="1"/>
</dbReference>